<dbReference type="Proteomes" id="UP000198372">
    <property type="component" value="Unassembled WGS sequence"/>
</dbReference>
<evidence type="ECO:0000256" key="1">
    <source>
        <dbReference type="SAM" id="MobiDB-lite"/>
    </source>
</evidence>
<name>A0A238FBU4_9BASI</name>
<evidence type="ECO:0000313" key="2">
    <source>
        <dbReference type="EMBL" id="SCV69374.1"/>
    </source>
</evidence>
<gene>
    <name evidence="2" type="ORF">BQ2448_2394</name>
</gene>
<dbReference type="OrthoDB" id="2538444at2759"/>
<proteinExistence type="predicted"/>
<accession>A0A238FBU4</accession>
<sequence length="128" mass="13292">MAPSDSGANFNSSTDRDASLSLDWPTCDSPTTTGPTGTACPNTLAITPSQGSHPPGPNCSLDVPPPIPRSRLTSRIRVLKGLLIGRGPYGGGGKDSAGEGSDGGTVLDGLDLKERLERVERELCSWML</sequence>
<dbReference type="EMBL" id="FMSP01000004">
    <property type="protein sequence ID" value="SCV69374.1"/>
    <property type="molecule type" value="Genomic_DNA"/>
</dbReference>
<feature type="compositionally biased region" description="Gly residues" evidence="1">
    <location>
        <begin position="87"/>
        <end position="103"/>
    </location>
</feature>
<dbReference type="AlphaFoldDB" id="A0A238FBU4"/>
<feature type="region of interest" description="Disordered" evidence="1">
    <location>
        <begin position="1"/>
        <end position="67"/>
    </location>
</feature>
<evidence type="ECO:0000313" key="3">
    <source>
        <dbReference type="Proteomes" id="UP000198372"/>
    </source>
</evidence>
<protein>
    <submittedName>
        <fullName evidence="2">BQ2448_2394 protein</fullName>
    </submittedName>
</protein>
<keyword evidence="3" id="KW-1185">Reference proteome</keyword>
<feature type="compositionally biased region" description="Polar residues" evidence="1">
    <location>
        <begin position="39"/>
        <end position="52"/>
    </location>
</feature>
<feature type="region of interest" description="Disordered" evidence="1">
    <location>
        <begin position="87"/>
        <end position="107"/>
    </location>
</feature>
<feature type="compositionally biased region" description="Polar residues" evidence="1">
    <location>
        <begin position="1"/>
        <end position="13"/>
    </location>
</feature>
<reference evidence="3" key="1">
    <citation type="submission" date="2016-09" db="EMBL/GenBank/DDBJ databases">
        <authorList>
            <person name="Jeantristanb JTB J.-T."/>
            <person name="Ricardo R."/>
        </authorList>
    </citation>
    <scope>NUCLEOTIDE SEQUENCE [LARGE SCALE GENOMIC DNA]</scope>
</reference>
<organism evidence="2 3">
    <name type="scientific">Microbotryum intermedium</name>
    <dbReference type="NCBI Taxonomy" id="269621"/>
    <lineage>
        <taxon>Eukaryota</taxon>
        <taxon>Fungi</taxon>
        <taxon>Dikarya</taxon>
        <taxon>Basidiomycota</taxon>
        <taxon>Pucciniomycotina</taxon>
        <taxon>Microbotryomycetes</taxon>
        <taxon>Microbotryales</taxon>
        <taxon>Microbotryaceae</taxon>
        <taxon>Microbotryum</taxon>
    </lineage>
</organism>